<reference evidence="2 3" key="1">
    <citation type="submission" date="2019-05" db="EMBL/GenBank/DDBJ databases">
        <title>Emergence of the Ug99 lineage of the wheat stem rust pathogen through somatic hybridization.</title>
        <authorList>
            <person name="Li F."/>
            <person name="Upadhyaya N.M."/>
            <person name="Sperschneider J."/>
            <person name="Matny O."/>
            <person name="Nguyen-Phuc H."/>
            <person name="Mago R."/>
            <person name="Raley C."/>
            <person name="Miller M.E."/>
            <person name="Silverstein K.A.T."/>
            <person name="Henningsen E."/>
            <person name="Hirsch C.D."/>
            <person name="Visser B."/>
            <person name="Pretorius Z.A."/>
            <person name="Steffenson B.J."/>
            <person name="Schwessinger B."/>
            <person name="Dodds P.N."/>
            <person name="Figueroa M."/>
        </authorList>
    </citation>
    <scope>NUCLEOTIDE SEQUENCE [LARGE SCALE GENOMIC DNA]</scope>
    <source>
        <strain evidence="2">21-0</strain>
    </source>
</reference>
<evidence type="ECO:0000256" key="1">
    <source>
        <dbReference type="SAM" id="MobiDB-lite"/>
    </source>
</evidence>
<dbReference type="AlphaFoldDB" id="A0A5B0PLZ0"/>
<accession>A0A5B0PLZ0</accession>
<comment type="caution">
    <text evidence="2">The sequence shown here is derived from an EMBL/GenBank/DDBJ whole genome shotgun (WGS) entry which is preliminary data.</text>
</comment>
<evidence type="ECO:0000313" key="2">
    <source>
        <dbReference type="EMBL" id="KAA1101660.1"/>
    </source>
</evidence>
<keyword evidence="3" id="KW-1185">Reference proteome</keyword>
<name>A0A5B0PLZ0_PUCGR</name>
<feature type="region of interest" description="Disordered" evidence="1">
    <location>
        <begin position="17"/>
        <end position="45"/>
    </location>
</feature>
<dbReference type="Proteomes" id="UP000324748">
    <property type="component" value="Unassembled WGS sequence"/>
</dbReference>
<proteinExistence type="predicted"/>
<gene>
    <name evidence="2" type="ORF">PGT21_027167</name>
</gene>
<dbReference type="EMBL" id="VSWC01000053">
    <property type="protein sequence ID" value="KAA1101660.1"/>
    <property type="molecule type" value="Genomic_DNA"/>
</dbReference>
<protein>
    <submittedName>
        <fullName evidence="2">Uncharacterized protein</fullName>
    </submittedName>
</protein>
<evidence type="ECO:0000313" key="3">
    <source>
        <dbReference type="Proteomes" id="UP000324748"/>
    </source>
</evidence>
<feature type="compositionally biased region" description="Polar residues" evidence="1">
    <location>
        <begin position="17"/>
        <end position="30"/>
    </location>
</feature>
<organism evidence="2 3">
    <name type="scientific">Puccinia graminis f. sp. tritici</name>
    <dbReference type="NCBI Taxonomy" id="56615"/>
    <lineage>
        <taxon>Eukaryota</taxon>
        <taxon>Fungi</taxon>
        <taxon>Dikarya</taxon>
        <taxon>Basidiomycota</taxon>
        <taxon>Pucciniomycotina</taxon>
        <taxon>Pucciniomycetes</taxon>
        <taxon>Pucciniales</taxon>
        <taxon>Pucciniaceae</taxon>
        <taxon>Puccinia</taxon>
    </lineage>
</organism>
<sequence length="71" mass="7887">MLVLEFSPLATAVVEPSTTNHNSITSSRINDMNHKSTDPLKPLKNRSLQHPESFLSCSPIDSNISILFHIN</sequence>